<dbReference type="InterPro" id="IPR052738">
    <property type="entry name" value="ABC-Tungstate_binding"/>
</dbReference>
<dbReference type="EMBL" id="CAEZXR010000030">
    <property type="protein sequence ID" value="CAB4690815.1"/>
    <property type="molecule type" value="Genomic_DNA"/>
</dbReference>
<gene>
    <name evidence="2" type="ORF">UFOPK2579_00398</name>
</gene>
<name>A0A6J6P202_9ZZZZ</name>
<evidence type="ECO:0000313" key="2">
    <source>
        <dbReference type="EMBL" id="CAB4690815.1"/>
    </source>
</evidence>
<dbReference type="PANTHER" id="PTHR37945">
    <property type="entry name" value="EXTRACELLULAR TUNGSTATE BINDING PROTEIN"/>
    <property type="match status" value="1"/>
</dbReference>
<accession>A0A6J6P202</accession>
<protein>
    <submittedName>
        <fullName evidence="2">Unannotated protein</fullName>
    </submittedName>
</protein>
<proteinExistence type="predicted"/>
<dbReference type="SUPFAM" id="SSF53850">
    <property type="entry name" value="Periplasmic binding protein-like II"/>
    <property type="match status" value="1"/>
</dbReference>
<organism evidence="2">
    <name type="scientific">freshwater metagenome</name>
    <dbReference type="NCBI Taxonomy" id="449393"/>
    <lineage>
        <taxon>unclassified sequences</taxon>
        <taxon>metagenomes</taxon>
        <taxon>ecological metagenomes</taxon>
    </lineage>
</organism>
<dbReference type="PANTHER" id="PTHR37945:SF1">
    <property type="entry name" value="EXTRACELLULAR TUNGSTATE BINDING PROTEIN"/>
    <property type="match status" value="1"/>
</dbReference>
<dbReference type="AlphaFoldDB" id="A0A6J6P202"/>
<reference evidence="2" key="1">
    <citation type="submission" date="2020-05" db="EMBL/GenBank/DDBJ databases">
        <authorList>
            <person name="Chiriac C."/>
            <person name="Salcher M."/>
            <person name="Ghai R."/>
            <person name="Kavagutti S V."/>
        </authorList>
    </citation>
    <scope>NUCLEOTIDE SEQUENCE</scope>
</reference>
<sequence>MSQRLTGSLLGLALATGATVATVAIGSPSSAADPEPFVVVGTSDVFDSFLTQTVLEPGFEKAYPQYDFQYVSRGTGAAITYAQAGTADAMIVHAAALENQFVAAGYSDEEYGRAIFWGDYVLLGPADDPAGVLASAPHDIAGAFARIAAAGAAGTANFVSRGGTPGTTVQEHAIWALTTGTTTCTVSAANGGGASPSTSTGSCANPIALPSWYHATGLTQGPNILNGDVCNYDGGGCYVFTDRGTYNYRASKGQITRLGIVTRDNDAAAPGGVPLLINSFHAYALSPEKFADSPNVDINNEAALLFLDWVTSPETQQAIGAYLNESADPPFLPSAAPSLTLDDPLPTTVKAGERISVGATLANVTPGTPALDGVLVKLLATPPGDPTGAPVLVSAGTTDGEGHVTIGYRPQADATYTLDVGPITKVEDATLDPVFGDLLAPTSLTIGQVEVQGRLQDVARSISGGRLTLTGVLAPVVPAGDTGQLVLLAAQGQRELKPVGTQVVRAGAKKFDVTVRLGAGTWRYRLQYVNVGVIRTAQTSVRSVTLS</sequence>
<dbReference type="Pfam" id="PF12849">
    <property type="entry name" value="PBP_like_2"/>
    <property type="match status" value="1"/>
</dbReference>
<dbReference type="Gene3D" id="3.40.190.10">
    <property type="entry name" value="Periplasmic binding protein-like II"/>
    <property type="match status" value="2"/>
</dbReference>
<evidence type="ECO:0000259" key="1">
    <source>
        <dbReference type="Pfam" id="PF12849"/>
    </source>
</evidence>
<dbReference type="InterPro" id="IPR024370">
    <property type="entry name" value="PBP_domain"/>
</dbReference>
<feature type="domain" description="PBP" evidence="1">
    <location>
        <begin position="38"/>
        <end position="314"/>
    </location>
</feature>